<accession>A0A8K0V1Q8</accession>
<evidence type="ECO:0000313" key="3">
    <source>
        <dbReference type="Proteomes" id="UP000659047"/>
    </source>
</evidence>
<keyword evidence="1" id="KW-0472">Membrane</keyword>
<reference evidence="2" key="1">
    <citation type="submission" date="2021-01" db="EMBL/GenBank/DDBJ databases">
        <title>Intestinitalea alba gen. nov., sp. nov., a novel genus of the family Enterobacteriaceae, isolated from the gut of the plastic-eating mealworm Tenebrio molitor L.</title>
        <authorList>
            <person name="Yang Y."/>
        </authorList>
    </citation>
    <scope>NUCLEOTIDE SEQUENCE</scope>
    <source>
        <strain evidence="2">BIT-L3</strain>
    </source>
</reference>
<evidence type="ECO:0000256" key="1">
    <source>
        <dbReference type="SAM" id="Phobius"/>
    </source>
</evidence>
<dbReference type="PROSITE" id="PS51257">
    <property type="entry name" value="PROKAR_LIPOPROTEIN"/>
    <property type="match status" value="1"/>
</dbReference>
<keyword evidence="3" id="KW-1185">Reference proteome</keyword>
<protein>
    <submittedName>
        <fullName evidence="2">Uncharacterized protein</fullName>
    </submittedName>
</protein>
<gene>
    <name evidence="2" type="ORF">JJB97_08590</name>
</gene>
<feature type="transmembrane region" description="Helical" evidence="1">
    <location>
        <begin position="48"/>
        <end position="67"/>
    </location>
</feature>
<organism evidence="2 3">
    <name type="scientific">Tenebrionibacter intestinalis</name>
    <dbReference type="NCBI Taxonomy" id="2799638"/>
    <lineage>
        <taxon>Bacteria</taxon>
        <taxon>Pseudomonadati</taxon>
        <taxon>Pseudomonadota</taxon>
        <taxon>Gammaproteobacteria</taxon>
        <taxon>Enterobacterales</taxon>
        <taxon>Enterobacteriaceae</taxon>
        <taxon>Tenebrionibacter/Tenebrionicola group</taxon>
        <taxon>Tenebrionibacter</taxon>
    </lineage>
</organism>
<evidence type="ECO:0000313" key="2">
    <source>
        <dbReference type="EMBL" id="MBK4715387.1"/>
    </source>
</evidence>
<dbReference type="EMBL" id="JAEPBH010000018">
    <property type="protein sequence ID" value="MBK4715387.1"/>
    <property type="molecule type" value="Genomic_DNA"/>
</dbReference>
<proteinExistence type="predicted"/>
<keyword evidence="1" id="KW-0812">Transmembrane</keyword>
<keyword evidence="1" id="KW-1133">Transmembrane helix</keyword>
<comment type="caution">
    <text evidence="2">The sequence shown here is derived from an EMBL/GenBank/DDBJ whole genome shotgun (WGS) entry which is preliminary data.</text>
</comment>
<dbReference type="Proteomes" id="UP000659047">
    <property type="component" value="Unassembled WGS sequence"/>
</dbReference>
<dbReference type="RefSeq" id="WP_238713617.1">
    <property type="nucleotide sequence ID" value="NZ_JAEPBH010000018.1"/>
</dbReference>
<dbReference type="AlphaFoldDB" id="A0A8K0V1Q8"/>
<sequence>MQTLHLKINHIYQLVTFGCLFCALLFFLGYVCLNVSDLAISAGFYADKIMNIGLFILFLTQLSYVLAKRRAG</sequence>
<feature type="transmembrane region" description="Helical" evidence="1">
    <location>
        <begin position="12"/>
        <end position="36"/>
    </location>
</feature>
<name>A0A8K0V1Q8_9ENTR</name>